<dbReference type="CDD" id="cd00093">
    <property type="entry name" value="HTH_XRE"/>
    <property type="match status" value="1"/>
</dbReference>
<dbReference type="EMBL" id="BARV01018977">
    <property type="protein sequence ID" value="GAI25783.1"/>
    <property type="molecule type" value="Genomic_DNA"/>
</dbReference>
<organism evidence="2">
    <name type="scientific">marine sediment metagenome</name>
    <dbReference type="NCBI Taxonomy" id="412755"/>
    <lineage>
        <taxon>unclassified sequences</taxon>
        <taxon>metagenomes</taxon>
        <taxon>ecological metagenomes</taxon>
    </lineage>
</organism>
<proteinExistence type="predicted"/>
<reference evidence="2" key="1">
    <citation type="journal article" date="2014" name="Front. Microbiol.">
        <title>High frequency of phylogenetically diverse reductive dehalogenase-homologous genes in deep subseafloor sedimentary metagenomes.</title>
        <authorList>
            <person name="Kawai M."/>
            <person name="Futagami T."/>
            <person name="Toyoda A."/>
            <person name="Takaki Y."/>
            <person name="Nishi S."/>
            <person name="Hori S."/>
            <person name="Arai W."/>
            <person name="Tsubouchi T."/>
            <person name="Morono Y."/>
            <person name="Uchiyama I."/>
            <person name="Ito T."/>
            <person name="Fujiyama A."/>
            <person name="Inagaki F."/>
            <person name="Takami H."/>
        </authorList>
    </citation>
    <scope>NUCLEOTIDE SEQUENCE</scope>
    <source>
        <strain evidence="2">Expedition CK06-06</strain>
    </source>
</reference>
<feature type="non-terminal residue" evidence="2">
    <location>
        <position position="99"/>
    </location>
</feature>
<dbReference type="InterPro" id="IPR001387">
    <property type="entry name" value="Cro/C1-type_HTH"/>
</dbReference>
<sequence>MGSGLGQWLNQRCKNERLSLRQAATRTGLSHSTIRDIIKGNHPSPETIKKLVLGFTTSLSERVDLEDYLMLLAGYRTEHPQIKPSDPMLKSCISYWENT</sequence>
<dbReference type="GO" id="GO:0003677">
    <property type="term" value="F:DNA binding"/>
    <property type="evidence" value="ECO:0007669"/>
    <property type="project" value="InterPro"/>
</dbReference>
<comment type="caution">
    <text evidence="2">The sequence shown here is derived from an EMBL/GenBank/DDBJ whole genome shotgun (WGS) entry which is preliminary data.</text>
</comment>
<dbReference type="PROSITE" id="PS50943">
    <property type="entry name" value="HTH_CROC1"/>
    <property type="match status" value="1"/>
</dbReference>
<accession>X1M337</accession>
<evidence type="ECO:0000259" key="1">
    <source>
        <dbReference type="PROSITE" id="PS50943"/>
    </source>
</evidence>
<evidence type="ECO:0000313" key="2">
    <source>
        <dbReference type="EMBL" id="GAI25783.1"/>
    </source>
</evidence>
<dbReference type="Gene3D" id="1.10.260.40">
    <property type="entry name" value="lambda repressor-like DNA-binding domains"/>
    <property type="match status" value="1"/>
</dbReference>
<dbReference type="SMART" id="SM00530">
    <property type="entry name" value="HTH_XRE"/>
    <property type="match status" value="1"/>
</dbReference>
<dbReference type="InterPro" id="IPR010982">
    <property type="entry name" value="Lambda_DNA-bd_dom_sf"/>
</dbReference>
<dbReference type="AlphaFoldDB" id="X1M337"/>
<gene>
    <name evidence="2" type="ORF">S06H3_31982</name>
</gene>
<name>X1M337_9ZZZZ</name>
<dbReference type="Pfam" id="PF01381">
    <property type="entry name" value="HTH_3"/>
    <property type="match status" value="1"/>
</dbReference>
<dbReference type="SUPFAM" id="SSF47413">
    <property type="entry name" value="lambda repressor-like DNA-binding domains"/>
    <property type="match status" value="1"/>
</dbReference>
<feature type="domain" description="HTH cro/C1-type" evidence="1">
    <location>
        <begin position="9"/>
        <end position="62"/>
    </location>
</feature>
<protein>
    <recommendedName>
        <fullName evidence="1">HTH cro/C1-type domain-containing protein</fullName>
    </recommendedName>
</protein>